<keyword evidence="2" id="KW-0249">Electron transport</keyword>
<dbReference type="InterPro" id="IPR013766">
    <property type="entry name" value="Thioredoxin_domain"/>
</dbReference>
<dbReference type="InterPro" id="IPR036249">
    <property type="entry name" value="Thioredoxin-like_sf"/>
</dbReference>
<evidence type="ECO:0000256" key="4">
    <source>
        <dbReference type="ARBA" id="ARBA00023284"/>
    </source>
</evidence>
<dbReference type="SUPFAM" id="SSF52833">
    <property type="entry name" value="Thioredoxin-like"/>
    <property type="match status" value="1"/>
</dbReference>
<dbReference type="InterPro" id="IPR005746">
    <property type="entry name" value="Thioredoxin"/>
</dbReference>
<proteinExistence type="predicted"/>
<name>A0A6J6N2J4_9ZZZZ</name>
<gene>
    <name evidence="6" type="ORF">UFOPK2366_00161</name>
</gene>
<evidence type="ECO:0000256" key="1">
    <source>
        <dbReference type="ARBA" id="ARBA00022448"/>
    </source>
</evidence>
<organism evidence="6">
    <name type="scientific">freshwater metagenome</name>
    <dbReference type="NCBI Taxonomy" id="449393"/>
    <lineage>
        <taxon>unclassified sequences</taxon>
        <taxon>metagenomes</taxon>
        <taxon>ecological metagenomes</taxon>
    </lineage>
</organism>
<dbReference type="GO" id="GO:0045454">
    <property type="term" value="P:cell redox homeostasis"/>
    <property type="evidence" value="ECO:0007669"/>
    <property type="project" value="TreeGrafter"/>
</dbReference>
<dbReference type="Gene3D" id="3.40.30.10">
    <property type="entry name" value="Glutaredoxin"/>
    <property type="match status" value="1"/>
</dbReference>
<dbReference type="EMBL" id="CAEZXM010000016">
    <property type="protein sequence ID" value="CAB4680337.1"/>
    <property type="molecule type" value="Genomic_DNA"/>
</dbReference>
<dbReference type="GO" id="GO:0005829">
    <property type="term" value="C:cytosol"/>
    <property type="evidence" value="ECO:0007669"/>
    <property type="project" value="TreeGrafter"/>
</dbReference>
<dbReference type="PROSITE" id="PS51352">
    <property type="entry name" value="THIOREDOXIN_2"/>
    <property type="match status" value="1"/>
</dbReference>
<dbReference type="FunFam" id="3.40.30.10:FF:000001">
    <property type="entry name" value="Thioredoxin"/>
    <property type="match status" value="1"/>
</dbReference>
<dbReference type="PROSITE" id="PS00194">
    <property type="entry name" value="THIOREDOXIN_1"/>
    <property type="match status" value="1"/>
</dbReference>
<evidence type="ECO:0000256" key="3">
    <source>
        <dbReference type="ARBA" id="ARBA00023157"/>
    </source>
</evidence>
<dbReference type="AlphaFoldDB" id="A0A6J6N2J4"/>
<sequence>MAEGIVTLTTNTFDETINAADVPVVVDFWAEWCGPCKLIAPILGEIAQEQAGKITIAKLNVDENPDLAMKYNVMSIPTLLVFNRGVIAKRLVGAKGKGQLMQELDEFLASSL</sequence>
<evidence type="ECO:0000313" key="6">
    <source>
        <dbReference type="EMBL" id="CAB4680337.1"/>
    </source>
</evidence>
<dbReference type="PANTHER" id="PTHR45663">
    <property type="entry name" value="GEO12009P1"/>
    <property type="match status" value="1"/>
</dbReference>
<dbReference type="PANTHER" id="PTHR45663:SF11">
    <property type="entry name" value="GEO12009P1"/>
    <property type="match status" value="1"/>
</dbReference>
<dbReference type="InterPro" id="IPR017937">
    <property type="entry name" value="Thioredoxin_CS"/>
</dbReference>
<evidence type="ECO:0000259" key="5">
    <source>
        <dbReference type="PROSITE" id="PS51352"/>
    </source>
</evidence>
<keyword evidence="3" id="KW-1015">Disulfide bond</keyword>
<evidence type="ECO:0000256" key="2">
    <source>
        <dbReference type="ARBA" id="ARBA00022982"/>
    </source>
</evidence>
<dbReference type="GO" id="GO:0015035">
    <property type="term" value="F:protein-disulfide reductase activity"/>
    <property type="evidence" value="ECO:0007669"/>
    <property type="project" value="InterPro"/>
</dbReference>
<dbReference type="Pfam" id="PF00085">
    <property type="entry name" value="Thioredoxin"/>
    <property type="match status" value="1"/>
</dbReference>
<protein>
    <submittedName>
        <fullName evidence="6">Unannotated protein</fullName>
    </submittedName>
</protein>
<keyword evidence="1" id="KW-0813">Transport</keyword>
<dbReference type="NCBIfam" id="TIGR01068">
    <property type="entry name" value="thioredoxin"/>
    <property type="match status" value="1"/>
</dbReference>
<dbReference type="PRINTS" id="PR00421">
    <property type="entry name" value="THIOREDOXIN"/>
</dbReference>
<dbReference type="PIRSF" id="PIRSF000077">
    <property type="entry name" value="Thioredoxin"/>
    <property type="match status" value="1"/>
</dbReference>
<keyword evidence="4" id="KW-0676">Redox-active center</keyword>
<dbReference type="CDD" id="cd02947">
    <property type="entry name" value="TRX_family"/>
    <property type="match status" value="1"/>
</dbReference>
<feature type="domain" description="Thioredoxin" evidence="5">
    <location>
        <begin position="1"/>
        <end position="109"/>
    </location>
</feature>
<accession>A0A6J6N2J4</accession>
<reference evidence="6" key="1">
    <citation type="submission" date="2020-05" db="EMBL/GenBank/DDBJ databases">
        <authorList>
            <person name="Chiriac C."/>
            <person name="Salcher M."/>
            <person name="Ghai R."/>
            <person name="Kavagutti S V."/>
        </authorList>
    </citation>
    <scope>NUCLEOTIDE SEQUENCE</scope>
</reference>